<keyword evidence="1" id="KW-0472">Membrane</keyword>
<feature type="transmembrane region" description="Helical" evidence="1">
    <location>
        <begin position="190"/>
        <end position="213"/>
    </location>
</feature>
<dbReference type="AlphaFoldDB" id="A0A917BWF4"/>
<dbReference type="InterPro" id="IPR029787">
    <property type="entry name" value="Nucleotide_cyclase"/>
</dbReference>
<dbReference type="SUPFAM" id="SSF55073">
    <property type="entry name" value="Nucleotide cyclase"/>
    <property type="match status" value="1"/>
</dbReference>
<feature type="transmembrane region" description="Helical" evidence="1">
    <location>
        <begin position="36"/>
        <end position="55"/>
    </location>
</feature>
<feature type="transmembrane region" description="Helical" evidence="1">
    <location>
        <begin position="124"/>
        <end position="143"/>
    </location>
</feature>
<feature type="transmembrane region" description="Helical" evidence="1">
    <location>
        <begin position="150"/>
        <end position="170"/>
    </location>
</feature>
<dbReference type="GO" id="GO:0004016">
    <property type="term" value="F:adenylate cyclase activity"/>
    <property type="evidence" value="ECO:0007669"/>
    <property type="project" value="UniProtKB-ARBA"/>
</dbReference>
<feature type="transmembrane region" description="Helical" evidence="1">
    <location>
        <begin position="94"/>
        <end position="118"/>
    </location>
</feature>
<dbReference type="Proteomes" id="UP000632498">
    <property type="component" value="Unassembled WGS sequence"/>
</dbReference>
<dbReference type="Pfam" id="PF00211">
    <property type="entry name" value="Guanylate_cyc"/>
    <property type="match status" value="1"/>
</dbReference>
<proteinExistence type="predicted"/>
<dbReference type="GO" id="GO:0009190">
    <property type="term" value="P:cyclic nucleotide biosynthetic process"/>
    <property type="evidence" value="ECO:0007669"/>
    <property type="project" value="InterPro"/>
</dbReference>
<protein>
    <submittedName>
        <fullName evidence="3">Adenylate cyclase</fullName>
    </submittedName>
</protein>
<evidence type="ECO:0000259" key="2">
    <source>
        <dbReference type="PROSITE" id="PS50125"/>
    </source>
</evidence>
<gene>
    <name evidence="3" type="ORF">GCM10011332_10630</name>
</gene>
<keyword evidence="4" id="KW-1185">Reference proteome</keyword>
<dbReference type="InterPro" id="IPR001054">
    <property type="entry name" value="A/G_cyclase"/>
</dbReference>
<dbReference type="EMBL" id="BMHV01000006">
    <property type="protein sequence ID" value="GGF58931.1"/>
    <property type="molecule type" value="Genomic_DNA"/>
</dbReference>
<evidence type="ECO:0000256" key="1">
    <source>
        <dbReference type="SAM" id="Phobius"/>
    </source>
</evidence>
<feature type="transmembrane region" description="Helical" evidence="1">
    <location>
        <begin position="67"/>
        <end position="85"/>
    </location>
</feature>
<reference evidence="3" key="1">
    <citation type="journal article" date="2014" name="Int. J. Syst. Evol. Microbiol.">
        <title>Complete genome sequence of Corynebacterium casei LMG S-19264T (=DSM 44701T), isolated from a smear-ripened cheese.</title>
        <authorList>
            <consortium name="US DOE Joint Genome Institute (JGI-PGF)"/>
            <person name="Walter F."/>
            <person name="Albersmeier A."/>
            <person name="Kalinowski J."/>
            <person name="Ruckert C."/>
        </authorList>
    </citation>
    <scope>NUCLEOTIDE SEQUENCE</scope>
    <source>
        <strain evidence="3">CGMCC 1.15254</strain>
    </source>
</reference>
<dbReference type="InterPro" id="IPR050697">
    <property type="entry name" value="Adenylyl/Guanylyl_Cyclase_3/4"/>
</dbReference>
<organism evidence="3 4">
    <name type="scientific">Terasakiella brassicae</name>
    <dbReference type="NCBI Taxonomy" id="1634917"/>
    <lineage>
        <taxon>Bacteria</taxon>
        <taxon>Pseudomonadati</taxon>
        <taxon>Pseudomonadota</taxon>
        <taxon>Alphaproteobacteria</taxon>
        <taxon>Rhodospirillales</taxon>
        <taxon>Terasakiellaceae</taxon>
        <taxon>Terasakiella</taxon>
    </lineage>
</organism>
<dbReference type="Gene3D" id="3.30.70.1230">
    <property type="entry name" value="Nucleotide cyclase"/>
    <property type="match status" value="1"/>
</dbReference>
<evidence type="ECO:0000313" key="4">
    <source>
        <dbReference type="Proteomes" id="UP000632498"/>
    </source>
</evidence>
<dbReference type="PANTHER" id="PTHR43081">
    <property type="entry name" value="ADENYLATE CYCLASE, TERMINAL-DIFFERENTIATION SPECIFIC-RELATED"/>
    <property type="match status" value="1"/>
</dbReference>
<accession>A0A917BWF4</accession>
<keyword evidence="1" id="KW-0812">Transmembrane</keyword>
<evidence type="ECO:0000313" key="3">
    <source>
        <dbReference type="EMBL" id="GGF58931.1"/>
    </source>
</evidence>
<keyword evidence="1" id="KW-1133">Transmembrane helix</keyword>
<reference evidence="3" key="2">
    <citation type="submission" date="2020-09" db="EMBL/GenBank/DDBJ databases">
        <authorList>
            <person name="Sun Q."/>
            <person name="Zhou Y."/>
        </authorList>
    </citation>
    <scope>NUCLEOTIDE SEQUENCE</scope>
    <source>
        <strain evidence="3">CGMCC 1.15254</strain>
    </source>
</reference>
<feature type="domain" description="Guanylate cyclase" evidence="2">
    <location>
        <begin position="264"/>
        <end position="396"/>
    </location>
</feature>
<dbReference type="PROSITE" id="PS50125">
    <property type="entry name" value="GUANYLATE_CYCLASE_2"/>
    <property type="match status" value="1"/>
</dbReference>
<dbReference type="SMART" id="SM00044">
    <property type="entry name" value="CYCc"/>
    <property type="match status" value="1"/>
</dbReference>
<dbReference type="GO" id="GO:0035556">
    <property type="term" value="P:intracellular signal transduction"/>
    <property type="evidence" value="ECO:0007669"/>
    <property type="project" value="InterPro"/>
</dbReference>
<dbReference type="RefSeq" id="WP_188662497.1">
    <property type="nucleotide sequence ID" value="NZ_BMHV01000006.1"/>
</dbReference>
<name>A0A917BWF4_9PROT</name>
<dbReference type="CDD" id="cd07302">
    <property type="entry name" value="CHD"/>
    <property type="match status" value="1"/>
</dbReference>
<sequence>MFRALLCRFIGDDDDRKIPKRIQDAIVEQQNVSEQLVGWIQLAVVVIFGTLYAVSPKTFHTDAPFEPVPYVLSLYFGFTLIRLYFSYRMRLPGWVISLSIVADILLLFGTIFSFHIQYMQPPSFYLKAPTVLYIFIFIALRALRFEARYILLSGLAAVLGWAVMVGYVVVHDDMNNMVTRDYVHYLTSNSVLIGAEFDKIVSMVLVAVILALATLRARALLVRAVTQGQAAQSLSRFFSEDLADHIKSAENDAHVGDVVAREASILNVDIRGFTPLTKRLKPSEQIALITEYHARIVPVISKFGGHVDKFLGDGIMAYFGVLKESAQHGAQALHAMEDIIKASDQWNADRARLGQDPVVIHASCASGPIVFGVIGESHRLEYTVIGDAANVSAKMEKQTKIEGVRAIATAQTLKCALDHGYEQAEERWELRPNRQVGGVEKPMDVVVLKES</sequence>
<dbReference type="PANTHER" id="PTHR43081:SF1">
    <property type="entry name" value="ADENYLATE CYCLASE, TERMINAL-DIFFERENTIATION SPECIFIC"/>
    <property type="match status" value="1"/>
</dbReference>
<comment type="caution">
    <text evidence="3">The sequence shown here is derived from an EMBL/GenBank/DDBJ whole genome shotgun (WGS) entry which is preliminary data.</text>
</comment>